<evidence type="ECO:0000256" key="1">
    <source>
        <dbReference type="ARBA" id="ARBA00004651"/>
    </source>
</evidence>
<keyword evidence="5 6" id="KW-0472">Membrane</keyword>
<keyword evidence="2" id="KW-1003">Cell membrane</keyword>
<evidence type="ECO:0000256" key="4">
    <source>
        <dbReference type="ARBA" id="ARBA00022989"/>
    </source>
</evidence>
<dbReference type="Pfam" id="PF00482">
    <property type="entry name" value="T2SSF"/>
    <property type="match status" value="1"/>
</dbReference>
<evidence type="ECO:0000256" key="3">
    <source>
        <dbReference type="ARBA" id="ARBA00022692"/>
    </source>
</evidence>
<dbReference type="RefSeq" id="WP_056758344.1">
    <property type="nucleotide sequence ID" value="NZ_JAVDRL010000011.1"/>
</dbReference>
<organism evidence="8 9">
    <name type="scientific">Caulobacter rhizosphaerae</name>
    <dbReference type="NCBI Taxonomy" id="2010972"/>
    <lineage>
        <taxon>Bacteria</taxon>
        <taxon>Pseudomonadati</taxon>
        <taxon>Pseudomonadota</taxon>
        <taxon>Alphaproteobacteria</taxon>
        <taxon>Caulobacterales</taxon>
        <taxon>Caulobacteraceae</taxon>
        <taxon>Caulobacter</taxon>
    </lineage>
</organism>
<dbReference type="EMBL" id="JAVDRL010000011">
    <property type="protein sequence ID" value="MDR6533056.1"/>
    <property type="molecule type" value="Genomic_DNA"/>
</dbReference>
<dbReference type="PANTHER" id="PTHR35007">
    <property type="entry name" value="INTEGRAL MEMBRANE PROTEIN-RELATED"/>
    <property type="match status" value="1"/>
</dbReference>
<feature type="transmembrane region" description="Helical" evidence="6">
    <location>
        <begin position="6"/>
        <end position="28"/>
    </location>
</feature>
<evidence type="ECO:0000256" key="6">
    <source>
        <dbReference type="SAM" id="Phobius"/>
    </source>
</evidence>
<evidence type="ECO:0000256" key="5">
    <source>
        <dbReference type="ARBA" id="ARBA00023136"/>
    </source>
</evidence>
<feature type="transmembrane region" description="Helical" evidence="6">
    <location>
        <begin position="278"/>
        <end position="302"/>
    </location>
</feature>
<comment type="subcellular location">
    <subcellularLocation>
        <location evidence="1">Cell membrane</location>
        <topology evidence="1">Multi-pass membrane protein</topology>
    </subcellularLocation>
</comment>
<reference evidence="8 9" key="1">
    <citation type="submission" date="2023-07" db="EMBL/GenBank/DDBJ databases">
        <title>Sorghum-associated microbial communities from plants grown in Nebraska, USA.</title>
        <authorList>
            <person name="Schachtman D."/>
        </authorList>
    </citation>
    <scope>NUCLEOTIDE SEQUENCE [LARGE SCALE GENOMIC DNA]</scope>
    <source>
        <strain evidence="8 9">DS2154</strain>
    </source>
</reference>
<accession>A0ABU1N538</accession>
<name>A0ABU1N538_9CAUL</name>
<evidence type="ECO:0000313" key="9">
    <source>
        <dbReference type="Proteomes" id="UP001262754"/>
    </source>
</evidence>
<dbReference type="Proteomes" id="UP001262754">
    <property type="component" value="Unassembled WGS sequence"/>
</dbReference>
<evidence type="ECO:0000259" key="7">
    <source>
        <dbReference type="Pfam" id="PF00482"/>
    </source>
</evidence>
<evidence type="ECO:0000313" key="8">
    <source>
        <dbReference type="EMBL" id="MDR6533056.1"/>
    </source>
</evidence>
<dbReference type="InterPro" id="IPR018076">
    <property type="entry name" value="T2SS_GspF_dom"/>
</dbReference>
<dbReference type="PANTHER" id="PTHR35007:SF2">
    <property type="entry name" value="PILUS ASSEMBLE PROTEIN"/>
    <property type="match status" value="1"/>
</dbReference>
<feature type="transmembrane region" description="Helical" evidence="6">
    <location>
        <begin position="98"/>
        <end position="117"/>
    </location>
</feature>
<sequence length="315" mass="33903">MDDALSITLQIAVFAAVVGGVLAVVWRLEQGALIRRRMKDGPAAVQGAPDETLFKVARPANPLLSWVQARLPAARKDQPSRLARTLAEAGFPAPSAPAWYALARIGSAVGLPLILLVSQKLSSAPITGLKLVVAALVLCGLGLVVPAMIVDLRAAGRRERLENQFPDALDLMVVCIEAGLGFDAAFVRVSQEIAASHRDIAFEFGRVSQELRAGRSRPDALRRMSERVNVDALRAFAALMIQTDSLGASVGQTLRTYSAEMRERRFLRGEEKAMRIPVLLTLPLVACILPVIITALLLPAGLDVAHNLLPALKRH</sequence>
<evidence type="ECO:0000256" key="2">
    <source>
        <dbReference type="ARBA" id="ARBA00022475"/>
    </source>
</evidence>
<feature type="domain" description="Type II secretion system protein GspF" evidence="7">
    <location>
        <begin position="169"/>
        <end position="297"/>
    </location>
</feature>
<proteinExistence type="predicted"/>
<keyword evidence="4 6" id="KW-1133">Transmembrane helix</keyword>
<keyword evidence="9" id="KW-1185">Reference proteome</keyword>
<comment type="caution">
    <text evidence="8">The sequence shown here is derived from an EMBL/GenBank/DDBJ whole genome shotgun (WGS) entry which is preliminary data.</text>
</comment>
<protein>
    <submittedName>
        <fullName evidence="8">Tight adherence protein C</fullName>
    </submittedName>
</protein>
<feature type="transmembrane region" description="Helical" evidence="6">
    <location>
        <begin position="129"/>
        <end position="150"/>
    </location>
</feature>
<gene>
    <name evidence="8" type="ORF">J2800_003817</name>
</gene>
<keyword evidence="3 6" id="KW-0812">Transmembrane</keyword>